<evidence type="ECO:0000313" key="7">
    <source>
        <dbReference type="Proteomes" id="UP000468735"/>
    </source>
</evidence>
<comment type="caution">
    <text evidence="6">The sequence shown here is derived from an EMBL/GenBank/DDBJ whole genome shotgun (WGS) entry which is preliminary data.</text>
</comment>
<dbReference type="AlphaFoldDB" id="A0A6H9YPU1"/>
<organism evidence="6 7">
    <name type="scientific">Actinomadura rudentiformis</name>
    <dbReference type="NCBI Taxonomy" id="359158"/>
    <lineage>
        <taxon>Bacteria</taxon>
        <taxon>Bacillati</taxon>
        <taxon>Actinomycetota</taxon>
        <taxon>Actinomycetes</taxon>
        <taxon>Streptosporangiales</taxon>
        <taxon>Thermomonosporaceae</taxon>
        <taxon>Actinomadura</taxon>
    </lineage>
</organism>
<dbReference type="RefSeq" id="WP_151566317.1">
    <property type="nucleotide sequence ID" value="NZ_WBMT01000020.1"/>
</dbReference>
<gene>
    <name evidence="6" type="ORF">F8566_35810</name>
</gene>
<dbReference type="OrthoDB" id="9795011at2"/>
<keyword evidence="7" id="KW-1185">Reference proteome</keyword>
<evidence type="ECO:0000256" key="2">
    <source>
        <dbReference type="ARBA" id="ARBA00023125"/>
    </source>
</evidence>
<dbReference type="Pfam" id="PF00440">
    <property type="entry name" value="TetR_N"/>
    <property type="match status" value="1"/>
</dbReference>
<keyword evidence="3" id="KW-0804">Transcription</keyword>
<keyword evidence="1" id="KW-0805">Transcription regulation</keyword>
<evidence type="ECO:0000259" key="5">
    <source>
        <dbReference type="PROSITE" id="PS50977"/>
    </source>
</evidence>
<feature type="domain" description="HTH tetR-type" evidence="5">
    <location>
        <begin position="12"/>
        <end position="71"/>
    </location>
</feature>
<keyword evidence="2 4" id="KW-0238">DNA-binding</keyword>
<dbReference type="Gene3D" id="1.10.357.10">
    <property type="entry name" value="Tetracycline Repressor, domain 2"/>
    <property type="match status" value="1"/>
</dbReference>
<dbReference type="SUPFAM" id="SSF46689">
    <property type="entry name" value="Homeodomain-like"/>
    <property type="match status" value="1"/>
</dbReference>
<dbReference type="GO" id="GO:0000976">
    <property type="term" value="F:transcription cis-regulatory region binding"/>
    <property type="evidence" value="ECO:0007669"/>
    <property type="project" value="TreeGrafter"/>
</dbReference>
<dbReference type="SUPFAM" id="SSF48498">
    <property type="entry name" value="Tetracyclin repressor-like, C-terminal domain"/>
    <property type="match status" value="1"/>
</dbReference>
<proteinExistence type="predicted"/>
<feature type="DNA-binding region" description="H-T-H motif" evidence="4">
    <location>
        <begin position="34"/>
        <end position="53"/>
    </location>
</feature>
<dbReference type="InterPro" id="IPR050109">
    <property type="entry name" value="HTH-type_TetR-like_transc_reg"/>
</dbReference>
<dbReference type="PROSITE" id="PS50977">
    <property type="entry name" value="HTH_TETR_2"/>
    <property type="match status" value="1"/>
</dbReference>
<sequence length="190" mass="20276">MAEGRKQRRDAVANKERILNAAEEAFRHHGLSVDMRAVAAAAGVGIGTLYRHFPTREDLVQAITGSDLADLAVAHLPDGTSAIDGLRELFTRTLAQLTANKAMIDLLAGGSPSDADLERCLAHLRTVGREAIERSATDHTLALDVTADDIAYQLLGLIRIVQLLSEPAPGTIEHQVDLALRGLAASRGES</sequence>
<dbReference type="InterPro" id="IPR036271">
    <property type="entry name" value="Tet_transcr_reg_TetR-rel_C_sf"/>
</dbReference>
<evidence type="ECO:0000256" key="3">
    <source>
        <dbReference type="ARBA" id="ARBA00023163"/>
    </source>
</evidence>
<evidence type="ECO:0000256" key="1">
    <source>
        <dbReference type="ARBA" id="ARBA00023015"/>
    </source>
</evidence>
<reference evidence="6 7" key="1">
    <citation type="submission" date="2019-09" db="EMBL/GenBank/DDBJ databases">
        <title>Actinomadura physcomitrii sp. nov., a novel actinomycete isolated from moss [Physcomitrium sphaericum (Ludw) Fuernr].</title>
        <authorList>
            <person name="Zhuang X."/>
            <person name="Liu C."/>
        </authorList>
    </citation>
    <scope>NUCLEOTIDE SEQUENCE [LARGE SCALE GENOMIC DNA]</scope>
    <source>
        <strain evidence="6 7">HMC1</strain>
    </source>
</reference>
<name>A0A6H9YPU1_9ACTN</name>
<dbReference type="Proteomes" id="UP000468735">
    <property type="component" value="Unassembled WGS sequence"/>
</dbReference>
<dbReference type="InterPro" id="IPR009057">
    <property type="entry name" value="Homeodomain-like_sf"/>
</dbReference>
<dbReference type="PRINTS" id="PR00455">
    <property type="entry name" value="HTHTETR"/>
</dbReference>
<protein>
    <submittedName>
        <fullName evidence="6">TetR/AcrR family transcriptional regulator</fullName>
    </submittedName>
</protein>
<dbReference type="EMBL" id="WBMT01000020">
    <property type="protein sequence ID" value="KAB2342934.1"/>
    <property type="molecule type" value="Genomic_DNA"/>
</dbReference>
<dbReference type="GO" id="GO:0003700">
    <property type="term" value="F:DNA-binding transcription factor activity"/>
    <property type="evidence" value="ECO:0007669"/>
    <property type="project" value="TreeGrafter"/>
</dbReference>
<dbReference type="PANTHER" id="PTHR30055">
    <property type="entry name" value="HTH-TYPE TRANSCRIPTIONAL REGULATOR RUTR"/>
    <property type="match status" value="1"/>
</dbReference>
<evidence type="ECO:0000256" key="4">
    <source>
        <dbReference type="PROSITE-ProRule" id="PRU00335"/>
    </source>
</evidence>
<dbReference type="PANTHER" id="PTHR30055:SF234">
    <property type="entry name" value="HTH-TYPE TRANSCRIPTIONAL REGULATOR BETI"/>
    <property type="match status" value="1"/>
</dbReference>
<accession>A0A6H9YPU1</accession>
<dbReference type="InterPro" id="IPR001647">
    <property type="entry name" value="HTH_TetR"/>
</dbReference>
<evidence type="ECO:0000313" key="6">
    <source>
        <dbReference type="EMBL" id="KAB2342934.1"/>
    </source>
</evidence>